<dbReference type="InterPro" id="IPR043519">
    <property type="entry name" value="NT_sf"/>
</dbReference>
<dbReference type="GO" id="GO:0016301">
    <property type="term" value="F:kinase activity"/>
    <property type="evidence" value="ECO:0007669"/>
    <property type="project" value="UniProtKB-KW"/>
</dbReference>
<evidence type="ECO:0000313" key="7">
    <source>
        <dbReference type="Proteomes" id="UP000005297"/>
    </source>
</evidence>
<protein>
    <submittedName>
        <fullName evidence="6">GTP pyrophosphokinase</fullName>
    </submittedName>
</protein>
<dbReference type="FunCoup" id="Q0F2G5">
    <property type="interactions" value="541"/>
</dbReference>
<organism evidence="6 7">
    <name type="scientific">Mariprofundus ferrooxydans PV-1</name>
    <dbReference type="NCBI Taxonomy" id="314345"/>
    <lineage>
        <taxon>Bacteria</taxon>
        <taxon>Pseudomonadati</taxon>
        <taxon>Pseudomonadota</taxon>
        <taxon>Candidatius Mariprofundia</taxon>
        <taxon>Mariprofundales</taxon>
        <taxon>Mariprofundaceae</taxon>
        <taxon>Mariprofundus</taxon>
    </lineage>
</organism>
<dbReference type="Pfam" id="PF13291">
    <property type="entry name" value="ACT_4"/>
    <property type="match status" value="1"/>
</dbReference>
<dbReference type="PROSITE" id="PS51880">
    <property type="entry name" value="TGS"/>
    <property type="match status" value="1"/>
</dbReference>
<dbReference type="FunFam" id="1.10.3210.10:FF:000001">
    <property type="entry name" value="GTP pyrophosphokinase RelA"/>
    <property type="match status" value="1"/>
</dbReference>
<dbReference type="PROSITE" id="PS51831">
    <property type="entry name" value="HD"/>
    <property type="match status" value="1"/>
</dbReference>
<dbReference type="RefSeq" id="WP_009850604.1">
    <property type="nucleotide sequence ID" value="NZ_DS022295.1"/>
</dbReference>
<dbReference type="SUPFAM" id="SSF81301">
    <property type="entry name" value="Nucleotidyltransferase"/>
    <property type="match status" value="1"/>
</dbReference>
<dbReference type="Pfam" id="PF19296">
    <property type="entry name" value="RelA_AH_RIS"/>
    <property type="match status" value="1"/>
</dbReference>
<feature type="domain" description="ACT" evidence="3">
    <location>
        <begin position="605"/>
        <end position="679"/>
    </location>
</feature>
<feature type="coiled-coil region" evidence="2">
    <location>
        <begin position="199"/>
        <end position="226"/>
    </location>
</feature>
<dbReference type="GO" id="GO:0042594">
    <property type="term" value="P:response to starvation"/>
    <property type="evidence" value="ECO:0007669"/>
    <property type="project" value="TreeGrafter"/>
</dbReference>
<gene>
    <name evidence="6" type="ORF">SPV1_01517</name>
</gene>
<dbReference type="InterPro" id="IPR012676">
    <property type="entry name" value="TGS-like"/>
</dbReference>
<comment type="similarity">
    <text evidence="1">Belongs to the relA/spoT family.</text>
</comment>
<dbReference type="InterPro" id="IPR002912">
    <property type="entry name" value="ACT_dom"/>
</dbReference>
<evidence type="ECO:0000259" key="5">
    <source>
        <dbReference type="PROSITE" id="PS51880"/>
    </source>
</evidence>
<dbReference type="CDD" id="cd05399">
    <property type="entry name" value="NT_Rel-Spo_like"/>
    <property type="match status" value="1"/>
</dbReference>
<evidence type="ECO:0000259" key="3">
    <source>
        <dbReference type="PROSITE" id="PS51671"/>
    </source>
</evidence>
<dbReference type="Pfam" id="PF13328">
    <property type="entry name" value="HD_4"/>
    <property type="match status" value="1"/>
</dbReference>
<dbReference type="SMART" id="SM00954">
    <property type="entry name" value="RelA_SpoT"/>
    <property type="match status" value="1"/>
</dbReference>
<dbReference type="InterPro" id="IPR006674">
    <property type="entry name" value="HD_domain"/>
</dbReference>
<dbReference type="CDD" id="cd01668">
    <property type="entry name" value="TGS_RSH"/>
    <property type="match status" value="1"/>
</dbReference>
<dbReference type="Pfam" id="PF04607">
    <property type="entry name" value="RelA_SpoT"/>
    <property type="match status" value="1"/>
</dbReference>
<dbReference type="HOGENOM" id="CLU_012300_3_0_0"/>
<feature type="domain" description="TGS" evidence="5">
    <location>
        <begin position="382"/>
        <end position="443"/>
    </location>
</feature>
<dbReference type="InterPro" id="IPR003607">
    <property type="entry name" value="HD/PDEase_dom"/>
</dbReference>
<dbReference type="FunFam" id="3.30.460.10:FF:000001">
    <property type="entry name" value="GTP pyrophosphokinase RelA"/>
    <property type="match status" value="1"/>
</dbReference>
<dbReference type="InterPro" id="IPR012675">
    <property type="entry name" value="Beta-grasp_dom_sf"/>
</dbReference>
<name>Q0F2G5_9PROT</name>
<dbReference type="InterPro" id="IPR045865">
    <property type="entry name" value="ACT-like_dom_sf"/>
</dbReference>
<dbReference type="InterPro" id="IPR045600">
    <property type="entry name" value="RelA/SpoT_AH_RIS"/>
</dbReference>
<dbReference type="EMBL" id="AATS01000002">
    <property type="protein sequence ID" value="EAU55585.1"/>
    <property type="molecule type" value="Genomic_DNA"/>
</dbReference>
<dbReference type="NCBIfam" id="TIGR00691">
    <property type="entry name" value="spoT_relA"/>
    <property type="match status" value="1"/>
</dbReference>
<dbReference type="InterPro" id="IPR004095">
    <property type="entry name" value="TGS"/>
</dbReference>
<keyword evidence="2" id="KW-0175">Coiled coil</keyword>
<comment type="caution">
    <text evidence="6">The sequence shown here is derived from an EMBL/GenBank/DDBJ whole genome shotgun (WGS) entry which is preliminary data.</text>
</comment>
<evidence type="ECO:0000256" key="1">
    <source>
        <dbReference type="RuleBase" id="RU003847"/>
    </source>
</evidence>
<evidence type="ECO:0000256" key="2">
    <source>
        <dbReference type="SAM" id="Coils"/>
    </source>
</evidence>
<dbReference type="OrthoDB" id="5287211at2"/>
<dbReference type="SMART" id="SM00471">
    <property type="entry name" value="HDc"/>
    <property type="match status" value="1"/>
</dbReference>
<dbReference type="SUPFAM" id="SSF109604">
    <property type="entry name" value="HD-domain/PDEase-like"/>
    <property type="match status" value="1"/>
</dbReference>
<dbReference type="FunFam" id="3.10.20.30:FF:000002">
    <property type="entry name" value="GTP pyrophosphokinase (RelA/SpoT)"/>
    <property type="match status" value="1"/>
</dbReference>
<dbReference type="PANTHER" id="PTHR21262:SF36">
    <property type="entry name" value="BIFUNCTIONAL (P)PPGPP SYNTHASE_HYDROLASE SPOT"/>
    <property type="match status" value="1"/>
</dbReference>
<dbReference type="InterPro" id="IPR033655">
    <property type="entry name" value="TGS_RelA/SpoT"/>
</dbReference>
<dbReference type="GO" id="GO:0005886">
    <property type="term" value="C:plasma membrane"/>
    <property type="evidence" value="ECO:0007669"/>
    <property type="project" value="TreeGrafter"/>
</dbReference>
<evidence type="ECO:0000259" key="4">
    <source>
        <dbReference type="PROSITE" id="PS51831"/>
    </source>
</evidence>
<feature type="domain" description="HD" evidence="4">
    <location>
        <begin position="45"/>
        <end position="144"/>
    </location>
</feature>
<keyword evidence="6" id="KW-0808">Transferase</keyword>
<dbReference type="GO" id="GO:0008893">
    <property type="term" value="F:guanosine-3',5'-bis(diphosphate) 3'-diphosphatase activity"/>
    <property type="evidence" value="ECO:0007669"/>
    <property type="project" value="TreeGrafter"/>
</dbReference>
<dbReference type="SUPFAM" id="SSF81271">
    <property type="entry name" value="TGS-like"/>
    <property type="match status" value="1"/>
</dbReference>
<accession>Q0F2G5</accession>
<comment type="function">
    <text evidence="1">In eubacteria ppGpp (guanosine 3'-diphosphate 5'-diphosphate) is a mediator of the stringent response that coordinates a variety of cellular activities in response to changes in nutritional abundance.</text>
</comment>
<dbReference type="InterPro" id="IPR004811">
    <property type="entry name" value="RelA/Spo_fam"/>
</dbReference>
<keyword evidence="6" id="KW-0418">Kinase</keyword>
<dbReference type="GO" id="GO:0015949">
    <property type="term" value="P:nucleobase-containing small molecule interconversion"/>
    <property type="evidence" value="ECO:0007669"/>
    <property type="project" value="UniProtKB-ARBA"/>
</dbReference>
<keyword evidence="7" id="KW-1185">Reference proteome</keyword>
<dbReference type="STRING" id="314344.AL013_01520"/>
<dbReference type="GO" id="GO:0015969">
    <property type="term" value="P:guanosine tetraphosphate metabolic process"/>
    <property type="evidence" value="ECO:0007669"/>
    <property type="project" value="InterPro"/>
</dbReference>
<dbReference type="InParanoid" id="Q0F2G5"/>
<dbReference type="Gene3D" id="3.30.460.10">
    <property type="entry name" value="Beta Polymerase, domain 2"/>
    <property type="match status" value="1"/>
</dbReference>
<reference evidence="6 7" key="1">
    <citation type="submission" date="2006-09" db="EMBL/GenBank/DDBJ databases">
        <authorList>
            <person name="Emerson D."/>
            <person name="Ferriera S."/>
            <person name="Johnson J."/>
            <person name="Kravitz S."/>
            <person name="Halpern A."/>
            <person name="Remington K."/>
            <person name="Beeson K."/>
            <person name="Tran B."/>
            <person name="Rogers Y.-H."/>
            <person name="Friedman R."/>
            <person name="Venter J.C."/>
        </authorList>
    </citation>
    <scope>NUCLEOTIDE SEQUENCE [LARGE SCALE GENOMIC DNA]</scope>
    <source>
        <strain evidence="6 7">PV-1</strain>
    </source>
</reference>
<sequence length="711" mass="80500">MSRIFEITERVALYAPKANLELINCAYVFAAHAHAGQVRSSGDPYITHPLAVAGILASLGMDEASVITALLHDTVEDTGVKLSEIEENFGADVARLVDGVTKIGQIHFNSSEHKQAENFRKMILATAKDLRVLIVKLADRLHNMRTLGFVPEHKRRRIGEETLQIYAPLAHRLGMHWIKQEMEDLVFSHLEPEAYKALMVEMQGRLEMLNQTRERLEMLIQEALQRKGLAATVHGRMKHLYSIHEKMQRKHVNFDDIFDLIAFRVIVDDAQTCYQALGIVHSLYRPVPGRFKDYIALPKPNGYQSLHTAVIGPENFRIEIQIRTHLMHSYAEDGVASHWAYKEGKTAEKESFKWLRQLTELIQETDNPGEFLENVRLDLFVQEVYVFSRDGDIFALPRGARPLDFAYAVHTDVGHHCIGVRINGEVSDFSTRLHNGDQIEIMTSPDQSPSRQWLQYAKTPRARQAIRHWFRRQERDGSIRMGEKILHEAIGKKDASKAIIEQFGCVDQQDLKARIGRGDIAIHRLLELADNKHFMPLKLRGMKRSMMQAADCCHPVPGDPVLGRFVAGDGMILHHRKCEALTEADFEDSLEVQWEGKPGELFSTGIEVHSKNKRGMLANVTHNIAEANSGIEDLKLTQRGGAMTELLFLVEVEDRKHLAQVIRAIKSVDGVTSVARRNRVGLSGKPVGKPFAATLRNLFSRKLLEHGDETK</sequence>
<dbReference type="PANTHER" id="PTHR21262">
    <property type="entry name" value="GUANOSINE-3',5'-BIS DIPHOSPHATE 3'-PYROPHOSPHOHYDROLASE"/>
    <property type="match status" value="1"/>
</dbReference>
<proteinExistence type="inferred from homology"/>
<dbReference type="SUPFAM" id="SSF55021">
    <property type="entry name" value="ACT-like"/>
    <property type="match status" value="1"/>
</dbReference>
<dbReference type="InterPro" id="IPR007685">
    <property type="entry name" value="RelA_SpoT"/>
</dbReference>
<dbReference type="Gene3D" id="1.10.3210.10">
    <property type="entry name" value="Hypothetical protein af1432"/>
    <property type="match status" value="1"/>
</dbReference>
<dbReference type="CDD" id="cd04876">
    <property type="entry name" value="ACT_RelA-SpoT"/>
    <property type="match status" value="1"/>
</dbReference>
<dbReference type="CDD" id="cd00077">
    <property type="entry name" value="HDc"/>
    <property type="match status" value="1"/>
</dbReference>
<dbReference type="Pfam" id="PF02824">
    <property type="entry name" value="TGS"/>
    <property type="match status" value="1"/>
</dbReference>
<dbReference type="PROSITE" id="PS51671">
    <property type="entry name" value="ACT"/>
    <property type="match status" value="1"/>
</dbReference>
<dbReference type="eggNOG" id="COG0317">
    <property type="taxonomic scope" value="Bacteria"/>
</dbReference>
<dbReference type="GO" id="GO:0008728">
    <property type="term" value="F:GTP diphosphokinase activity"/>
    <property type="evidence" value="ECO:0007669"/>
    <property type="project" value="TreeGrafter"/>
</dbReference>
<evidence type="ECO:0000313" key="6">
    <source>
        <dbReference type="EMBL" id="EAU55585.1"/>
    </source>
</evidence>
<dbReference type="Gene3D" id="3.10.20.30">
    <property type="match status" value="1"/>
</dbReference>
<dbReference type="AlphaFoldDB" id="Q0F2G5"/>
<dbReference type="Proteomes" id="UP000005297">
    <property type="component" value="Unassembled WGS sequence"/>
</dbReference>
<dbReference type="Gene3D" id="3.30.70.260">
    <property type="match status" value="1"/>
</dbReference>